<protein>
    <submittedName>
        <fullName evidence="4">Hemin ABC transporter substrate-binding protein</fullName>
    </submittedName>
</protein>
<dbReference type="Pfam" id="PF01497">
    <property type="entry name" value="Peripla_BP_2"/>
    <property type="match status" value="1"/>
</dbReference>
<comment type="similarity">
    <text evidence="1">Belongs to the bacterial solute-binding protein 8 family.</text>
</comment>
<name>A0ABV5K759_9ACTN</name>
<gene>
    <name evidence="4" type="ORF">ACFFRI_05930</name>
</gene>
<dbReference type="Proteomes" id="UP001589750">
    <property type="component" value="Unassembled WGS sequence"/>
</dbReference>
<dbReference type="PANTHER" id="PTHR30535">
    <property type="entry name" value="VITAMIN B12-BINDING PROTEIN"/>
    <property type="match status" value="1"/>
</dbReference>
<dbReference type="PANTHER" id="PTHR30535:SF4">
    <property type="entry name" value="HEMIN-BINDING PERIPLASMIC PROTEIN HMUT"/>
    <property type="match status" value="1"/>
</dbReference>
<dbReference type="SUPFAM" id="SSF53807">
    <property type="entry name" value="Helical backbone' metal receptor"/>
    <property type="match status" value="1"/>
</dbReference>
<sequence length="368" mass="38604">MTTRPTVRAVASALAVLVLAGCGPVLGSDEEQKTQDRAQTRVPTLGEVTPLADPRSWDGVVDLALPDPEIVPVESDPRPVLPATVTDAQGEKVVVDDVSRILALDIYGTLAHTVFDLGLGDHVVGRDLSASFPEIEDRPLVTENGHELNAEAILDLDPSVIITDTSLGPYDVLLQLRDAGIPVVFVDSHRGTDNLASLTQEVADALGVPEAGRVLGARIEKQAKATEAAIAEVAPADVTGKLRTVFLYVRGQAGVYYMFGEGSGADSLIEAAGGYDVAGEIGWKGMRPVTDEALIEAAPDVLLMMSKGLESVGGADGLLERFPALANTPAGERERIVAMDDDVVLSFGPRTSDVLNALAVALYAPDAL</sequence>
<keyword evidence="2" id="KW-0732">Signal</keyword>
<feature type="chain" id="PRO_5046987658" evidence="2">
    <location>
        <begin position="28"/>
        <end position="368"/>
    </location>
</feature>
<feature type="domain" description="Fe/B12 periplasmic-binding" evidence="3">
    <location>
        <begin position="102"/>
        <end position="366"/>
    </location>
</feature>
<proteinExistence type="inferred from homology"/>
<dbReference type="RefSeq" id="WP_246083954.1">
    <property type="nucleotide sequence ID" value="NZ_JBHMDG010000007.1"/>
</dbReference>
<keyword evidence="5" id="KW-1185">Reference proteome</keyword>
<dbReference type="InterPro" id="IPR002491">
    <property type="entry name" value="ABC_transptr_periplasmic_BD"/>
</dbReference>
<dbReference type="InterPro" id="IPR050902">
    <property type="entry name" value="ABC_Transporter_SBP"/>
</dbReference>
<evidence type="ECO:0000313" key="5">
    <source>
        <dbReference type="Proteomes" id="UP001589750"/>
    </source>
</evidence>
<evidence type="ECO:0000259" key="3">
    <source>
        <dbReference type="PROSITE" id="PS50983"/>
    </source>
</evidence>
<accession>A0ABV5K759</accession>
<dbReference type="Gene3D" id="3.40.50.1980">
    <property type="entry name" value="Nitrogenase molybdenum iron protein domain"/>
    <property type="match status" value="2"/>
</dbReference>
<evidence type="ECO:0000313" key="4">
    <source>
        <dbReference type="EMBL" id="MFB9312578.1"/>
    </source>
</evidence>
<evidence type="ECO:0000256" key="2">
    <source>
        <dbReference type="SAM" id="SignalP"/>
    </source>
</evidence>
<dbReference type="EMBL" id="JBHMDG010000007">
    <property type="protein sequence ID" value="MFB9312578.1"/>
    <property type="molecule type" value="Genomic_DNA"/>
</dbReference>
<evidence type="ECO:0000256" key="1">
    <source>
        <dbReference type="ARBA" id="ARBA00008814"/>
    </source>
</evidence>
<feature type="signal peptide" evidence="2">
    <location>
        <begin position="1"/>
        <end position="27"/>
    </location>
</feature>
<dbReference type="PROSITE" id="PS50983">
    <property type="entry name" value="FE_B12_PBP"/>
    <property type="match status" value="1"/>
</dbReference>
<organism evidence="4 5">
    <name type="scientific">Nocardioides plantarum</name>
    <dbReference type="NCBI Taxonomy" id="29299"/>
    <lineage>
        <taxon>Bacteria</taxon>
        <taxon>Bacillati</taxon>
        <taxon>Actinomycetota</taxon>
        <taxon>Actinomycetes</taxon>
        <taxon>Propionibacteriales</taxon>
        <taxon>Nocardioidaceae</taxon>
        <taxon>Nocardioides</taxon>
    </lineage>
</organism>
<comment type="caution">
    <text evidence="4">The sequence shown here is derived from an EMBL/GenBank/DDBJ whole genome shotgun (WGS) entry which is preliminary data.</text>
</comment>
<reference evidence="4 5" key="1">
    <citation type="submission" date="2024-09" db="EMBL/GenBank/DDBJ databases">
        <authorList>
            <person name="Sun Q."/>
            <person name="Mori K."/>
        </authorList>
    </citation>
    <scope>NUCLEOTIDE SEQUENCE [LARGE SCALE GENOMIC DNA]</scope>
    <source>
        <strain evidence="4 5">JCM 9626</strain>
    </source>
</reference>
<dbReference type="PROSITE" id="PS51257">
    <property type="entry name" value="PROKAR_LIPOPROTEIN"/>
    <property type="match status" value="1"/>
</dbReference>